<feature type="compositionally biased region" description="Basic and acidic residues" evidence="4">
    <location>
        <begin position="104"/>
        <end position="113"/>
    </location>
</feature>
<dbReference type="GO" id="GO:0000981">
    <property type="term" value="F:DNA-binding transcription factor activity, RNA polymerase II-specific"/>
    <property type="evidence" value="ECO:0007669"/>
    <property type="project" value="InterPro"/>
</dbReference>
<dbReference type="CDD" id="cd00067">
    <property type="entry name" value="GAL4"/>
    <property type="match status" value="1"/>
</dbReference>
<dbReference type="InterPro" id="IPR001138">
    <property type="entry name" value="Zn2Cys6_DnaBD"/>
</dbReference>
<dbReference type="SUPFAM" id="SSF57701">
    <property type="entry name" value="Zn2/Cys6 DNA-binding domain"/>
    <property type="match status" value="1"/>
</dbReference>
<dbReference type="GO" id="GO:0005634">
    <property type="term" value="C:nucleus"/>
    <property type="evidence" value="ECO:0007669"/>
    <property type="project" value="UniProtKB-SubCell"/>
</dbReference>
<dbReference type="InterPro" id="IPR050613">
    <property type="entry name" value="Sec_Metabolite_Reg"/>
</dbReference>
<sequence length="676" mass="75630">MRTRPVAIAIAPTPNKTPVEPGNGNGNLEAIRTMSYTCQQCVRRKVKCDKTLPSCSSCGKGGFECVYQAPNPPRKRKRKRNEDVHERLVRYERILQERGLLSTSDDKRTHEIPQDPVSPARKSGELLSSDGKSRYIGSSLWLNTGPVNIHEISEDEDEAQPIPPNSTSLFTADPISGALLGGSQTLVHNHPSHKDAMKLWMAHVENVEPICKILHIPTTAKMVETVSQKPSMASKADECLLFAIYHFAVFSMSDEDCMLEFKQPRMELMSKYQHAVRQALVNASWLKTTEMPIIQAYVLFLISIRTQTDPHLFWMMTGIAVRIAQRMGLHRDGEGLGLSPFNVQMRRRLFWQLLPLDGYAGQVSGTGISISPNSWDTKPPLNINDAQIYPGMTHQPEERNGASEMIYCLTKAELSNLYTRTGVETKDAGGTIQLKASGELERLIDEVESTIETKYLRYCDIINPLHFLVLGSVRSATNAVRLRNRISPLMNNTIGDPERKHLCDLALKILDTDCTLYGNPQLKRFRWKIKAVFLWDALMCVLTGLAKVGIFSPMGRNSIWSKMAEVYSNHPESLNTKTAFQAAVGRLTLKAWVVNPPTDAAPEPDFITNLRSQRKAKVISAPDNTENVTLHKECGKGVSSLNYPLFGSPDEADFDLAGDFSLFPAEWLFEDQLIGF</sequence>
<dbReference type="CDD" id="cd12148">
    <property type="entry name" value="fungal_TF_MHR"/>
    <property type="match status" value="1"/>
</dbReference>
<feature type="domain" description="Zn(2)-C6 fungal-type" evidence="5">
    <location>
        <begin position="37"/>
        <end position="67"/>
    </location>
</feature>
<dbReference type="GO" id="GO:0006351">
    <property type="term" value="P:DNA-templated transcription"/>
    <property type="evidence" value="ECO:0007669"/>
    <property type="project" value="InterPro"/>
</dbReference>
<keyword evidence="2" id="KW-0479">Metal-binding</keyword>
<evidence type="ECO:0000256" key="1">
    <source>
        <dbReference type="ARBA" id="ARBA00004123"/>
    </source>
</evidence>
<keyword evidence="3" id="KW-0539">Nucleus</keyword>
<dbReference type="Pfam" id="PF00172">
    <property type="entry name" value="Zn_clus"/>
    <property type="match status" value="1"/>
</dbReference>
<evidence type="ECO:0000256" key="3">
    <source>
        <dbReference type="ARBA" id="ARBA00023242"/>
    </source>
</evidence>
<feature type="region of interest" description="Disordered" evidence="4">
    <location>
        <begin position="99"/>
        <end position="130"/>
    </location>
</feature>
<dbReference type="InterPro" id="IPR007219">
    <property type="entry name" value="XnlR_reg_dom"/>
</dbReference>
<dbReference type="PROSITE" id="PS50048">
    <property type="entry name" value="ZN2_CY6_FUNGAL_2"/>
    <property type="match status" value="1"/>
</dbReference>
<organism evidence="6 7">
    <name type="scientific">Trichoderma harzianum</name>
    <name type="common">Hypocrea lixii</name>
    <dbReference type="NCBI Taxonomy" id="5544"/>
    <lineage>
        <taxon>Eukaryota</taxon>
        <taxon>Fungi</taxon>
        <taxon>Dikarya</taxon>
        <taxon>Ascomycota</taxon>
        <taxon>Pezizomycotina</taxon>
        <taxon>Sordariomycetes</taxon>
        <taxon>Hypocreomycetidae</taxon>
        <taxon>Hypocreales</taxon>
        <taxon>Hypocreaceae</taxon>
        <taxon>Trichoderma</taxon>
    </lineage>
</organism>
<dbReference type="PANTHER" id="PTHR31001:SF85">
    <property type="entry name" value="ZN(II)2CYS6 TRANSCRIPTION FACTOR (EUROFUNG)"/>
    <property type="match status" value="1"/>
</dbReference>
<dbReference type="GO" id="GO:0008270">
    <property type="term" value="F:zinc ion binding"/>
    <property type="evidence" value="ECO:0007669"/>
    <property type="project" value="InterPro"/>
</dbReference>
<name>A0A0F9X6R2_TRIHA</name>
<evidence type="ECO:0000259" key="5">
    <source>
        <dbReference type="PROSITE" id="PS50048"/>
    </source>
</evidence>
<dbReference type="InterPro" id="IPR036864">
    <property type="entry name" value="Zn2-C6_fun-type_DNA-bd_sf"/>
</dbReference>
<proteinExistence type="predicted"/>
<gene>
    <name evidence="6" type="ORF">THAR02_07027</name>
</gene>
<dbReference type="Gene3D" id="4.10.240.10">
    <property type="entry name" value="Zn(2)-C6 fungal-type DNA-binding domain"/>
    <property type="match status" value="1"/>
</dbReference>
<accession>A0A0F9X6R2</accession>
<dbReference type="GO" id="GO:0003677">
    <property type="term" value="F:DNA binding"/>
    <property type="evidence" value="ECO:0007669"/>
    <property type="project" value="InterPro"/>
</dbReference>
<dbReference type="OMA" id="AVFSMSD"/>
<dbReference type="PANTHER" id="PTHR31001">
    <property type="entry name" value="UNCHARACTERIZED TRANSCRIPTIONAL REGULATORY PROTEIN"/>
    <property type="match status" value="1"/>
</dbReference>
<protein>
    <submittedName>
        <fullName evidence="6">C6 transcription factor domain-containing protein</fullName>
    </submittedName>
</protein>
<reference evidence="7" key="1">
    <citation type="journal article" date="2015" name="Genome Announc.">
        <title>Draft whole-genome sequence of the biocontrol agent Trichoderma harzianum T6776.</title>
        <authorList>
            <person name="Baroncelli R."/>
            <person name="Piaggeschi G."/>
            <person name="Fiorini L."/>
            <person name="Bertolini E."/>
            <person name="Zapparata A."/>
            <person name="Pe M.E."/>
            <person name="Sarrocco S."/>
            <person name="Vannacci G."/>
        </authorList>
    </citation>
    <scope>NUCLEOTIDE SEQUENCE [LARGE SCALE GENOMIC DNA]</scope>
    <source>
        <strain evidence="7">T6776</strain>
    </source>
</reference>
<dbReference type="EMBL" id="JOKZ01000225">
    <property type="protein sequence ID" value="KKP00881.1"/>
    <property type="molecule type" value="Genomic_DNA"/>
</dbReference>
<comment type="subcellular location">
    <subcellularLocation>
        <location evidence="1">Nucleus</location>
    </subcellularLocation>
</comment>
<evidence type="ECO:0000313" key="7">
    <source>
        <dbReference type="Proteomes" id="UP000034112"/>
    </source>
</evidence>
<evidence type="ECO:0000256" key="4">
    <source>
        <dbReference type="SAM" id="MobiDB-lite"/>
    </source>
</evidence>
<dbReference type="Proteomes" id="UP000034112">
    <property type="component" value="Unassembled WGS sequence"/>
</dbReference>
<dbReference type="SMART" id="SM00066">
    <property type="entry name" value="GAL4"/>
    <property type="match status" value="1"/>
</dbReference>
<comment type="caution">
    <text evidence="6">The sequence shown here is derived from an EMBL/GenBank/DDBJ whole genome shotgun (WGS) entry which is preliminary data.</text>
</comment>
<dbReference type="Pfam" id="PF04082">
    <property type="entry name" value="Fungal_trans"/>
    <property type="match status" value="1"/>
</dbReference>
<dbReference type="AlphaFoldDB" id="A0A0F9X6R2"/>
<dbReference type="OrthoDB" id="435881at2759"/>
<dbReference type="SMART" id="SM00906">
    <property type="entry name" value="Fungal_trans"/>
    <property type="match status" value="1"/>
</dbReference>
<evidence type="ECO:0000256" key="2">
    <source>
        <dbReference type="ARBA" id="ARBA00022723"/>
    </source>
</evidence>
<evidence type="ECO:0000313" key="6">
    <source>
        <dbReference type="EMBL" id="KKP00881.1"/>
    </source>
</evidence>